<reference evidence="2 3" key="1">
    <citation type="submission" date="2016-03" db="EMBL/GenBank/DDBJ databases">
        <authorList>
            <person name="Ploux O."/>
        </authorList>
    </citation>
    <scope>NUCLEOTIDE SEQUENCE [LARGE SCALE GENOMIC DNA]</scope>
    <source>
        <strain evidence="2 3">URUG2</strain>
    </source>
</reference>
<organism evidence="2 3">
    <name type="scientific">Ramularia collo-cygni</name>
    <dbReference type="NCBI Taxonomy" id="112498"/>
    <lineage>
        <taxon>Eukaryota</taxon>
        <taxon>Fungi</taxon>
        <taxon>Dikarya</taxon>
        <taxon>Ascomycota</taxon>
        <taxon>Pezizomycotina</taxon>
        <taxon>Dothideomycetes</taxon>
        <taxon>Dothideomycetidae</taxon>
        <taxon>Mycosphaerellales</taxon>
        <taxon>Mycosphaerellaceae</taxon>
        <taxon>Ramularia</taxon>
    </lineage>
</organism>
<sequence length="279" mass="29751">MGLIKGGFLRLSQTFLYVLAFLCSALIIGIYSYFLAVLADRDVSIPTYAKAVEGIAGVATLFTLFAVVLTCCLGGITFFGLLAVLLNILVMGGFIAIAVLTRSAVHSCTANNIRTGPLGRAADSSFNSNVTYAVSPRTACRLNKAVFIVSIIGAFLFLVCALVQLLIVRSHKKEKKKYGPSPANDYTTGYGEQGKKKFWQRKTQSQTDGNNGARAIDLVQPVPAGTLGHAGPDMRPSYETATTVGNGGVYDKDATAVPATGVIYGHETATNPHTQHHHY</sequence>
<evidence type="ECO:0000313" key="2">
    <source>
        <dbReference type="EMBL" id="CZT16066.1"/>
    </source>
</evidence>
<dbReference type="GeneID" id="35597132"/>
<gene>
    <name evidence="2" type="ORF">RCC_01906</name>
</gene>
<evidence type="ECO:0008006" key="4">
    <source>
        <dbReference type="Google" id="ProtNLM"/>
    </source>
</evidence>
<keyword evidence="3" id="KW-1185">Reference proteome</keyword>
<feature type="transmembrane region" description="Helical" evidence="1">
    <location>
        <begin position="15"/>
        <end position="34"/>
    </location>
</feature>
<keyword evidence="1" id="KW-0472">Membrane</keyword>
<keyword evidence="1" id="KW-1133">Transmembrane helix</keyword>
<dbReference type="AlphaFoldDB" id="A0A2D3UY28"/>
<dbReference type="STRING" id="112498.A0A2D3UY28"/>
<evidence type="ECO:0000256" key="1">
    <source>
        <dbReference type="SAM" id="Phobius"/>
    </source>
</evidence>
<name>A0A2D3UY28_9PEZI</name>
<accession>A0A2D3UY28</accession>
<feature type="transmembrane region" description="Helical" evidence="1">
    <location>
        <begin position="145"/>
        <end position="168"/>
    </location>
</feature>
<dbReference type="OrthoDB" id="5342507at2759"/>
<dbReference type="RefSeq" id="XP_023622959.1">
    <property type="nucleotide sequence ID" value="XM_023767191.1"/>
</dbReference>
<dbReference type="Proteomes" id="UP000225277">
    <property type="component" value="Unassembled WGS sequence"/>
</dbReference>
<protein>
    <recommendedName>
        <fullName evidence="4">MARVEL domain-containing protein</fullName>
    </recommendedName>
</protein>
<evidence type="ECO:0000313" key="3">
    <source>
        <dbReference type="Proteomes" id="UP000225277"/>
    </source>
</evidence>
<dbReference type="EMBL" id="FJUY01000002">
    <property type="protein sequence ID" value="CZT16066.1"/>
    <property type="molecule type" value="Genomic_DNA"/>
</dbReference>
<proteinExistence type="predicted"/>
<feature type="transmembrane region" description="Helical" evidence="1">
    <location>
        <begin position="78"/>
        <end position="100"/>
    </location>
</feature>
<feature type="transmembrane region" description="Helical" evidence="1">
    <location>
        <begin position="54"/>
        <end position="73"/>
    </location>
</feature>
<keyword evidence="1" id="KW-0812">Transmembrane</keyword>